<evidence type="ECO:0000256" key="5">
    <source>
        <dbReference type="SAM" id="Phobius"/>
    </source>
</evidence>
<reference evidence="6 8" key="2">
    <citation type="journal article" date="2013" name="Nature">
        <title>Insights into bilaterian evolution from three spiralian genomes.</title>
        <authorList>
            <person name="Simakov O."/>
            <person name="Marletaz F."/>
            <person name="Cho S.J."/>
            <person name="Edsinger-Gonzales E."/>
            <person name="Havlak P."/>
            <person name="Hellsten U."/>
            <person name="Kuo D.H."/>
            <person name="Larsson T."/>
            <person name="Lv J."/>
            <person name="Arendt D."/>
            <person name="Savage R."/>
            <person name="Osoegawa K."/>
            <person name="de Jong P."/>
            <person name="Grimwood J."/>
            <person name="Chapman J.A."/>
            <person name="Shapiro H."/>
            <person name="Aerts A."/>
            <person name="Otillar R.P."/>
            <person name="Terry A.Y."/>
            <person name="Boore J.L."/>
            <person name="Grigoriev I.V."/>
            <person name="Lindberg D.R."/>
            <person name="Seaver E.C."/>
            <person name="Weisblat D.A."/>
            <person name="Putnam N.H."/>
            <person name="Rokhsar D.S."/>
        </authorList>
    </citation>
    <scope>NUCLEOTIDE SEQUENCE</scope>
    <source>
        <strain evidence="6 8">I ESC-2004</strain>
    </source>
</reference>
<reference evidence="8" key="1">
    <citation type="submission" date="2012-12" db="EMBL/GenBank/DDBJ databases">
        <authorList>
            <person name="Hellsten U."/>
            <person name="Grimwood J."/>
            <person name="Chapman J.A."/>
            <person name="Shapiro H."/>
            <person name="Aerts A."/>
            <person name="Otillar R.P."/>
            <person name="Terry A.Y."/>
            <person name="Boore J.L."/>
            <person name="Simakov O."/>
            <person name="Marletaz F."/>
            <person name="Cho S.-J."/>
            <person name="Edsinger-Gonzales E."/>
            <person name="Havlak P."/>
            <person name="Kuo D.-H."/>
            <person name="Larsson T."/>
            <person name="Lv J."/>
            <person name="Arendt D."/>
            <person name="Savage R."/>
            <person name="Osoegawa K."/>
            <person name="de Jong P."/>
            <person name="Lindberg D.R."/>
            <person name="Seaver E.C."/>
            <person name="Weisblat D.A."/>
            <person name="Putnam N.H."/>
            <person name="Grigoriev I.V."/>
            <person name="Rokhsar D.S."/>
        </authorList>
    </citation>
    <scope>NUCLEOTIDE SEQUENCE</scope>
    <source>
        <strain evidence="8">I ESC-2004</strain>
    </source>
</reference>
<evidence type="ECO:0000313" key="6">
    <source>
        <dbReference type="EMBL" id="ELT95671.1"/>
    </source>
</evidence>
<dbReference type="AlphaFoldDB" id="R7TW39"/>
<feature type="transmembrane region" description="Helical" evidence="5">
    <location>
        <begin position="192"/>
        <end position="214"/>
    </location>
</feature>
<feature type="transmembrane region" description="Helical" evidence="5">
    <location>
        <begin position="153"/>
        <end position="180"/>
    </location>
</feature>
<keyword evidence="2 5" id="KW-0812">Transmembrane</keyword>
<dbReference type="GO" id="GO:0022857">
    <property type="term" value="F:transmembrane transporter activity"/>
    <property type="evidence" value="ECO:0007669"/>
    <property type="project" value="TreeGrafter"/>
</dbReference>
<feature type="transmembrane region" description="Helical" evidence="5">
    <location>
        <begin position="220"/>
        <end position="240"/>
    </location>
</feature>
<feature type="transmembrane region" description="Helical" evidence="5">
    <location>
        <begin position="21"/>
        <end position="41"/>
    </location>
</feature>
<dbReference type="OMA" id="MREQFDW"/>
<dbReference type="Proteomes" id="UP000014760">
    <property type="component" value="Unassembled WGS sequence"/>
</dbReference>
<dbReference type="EMBL" id="KB309044">
    <property type="protein sequence ID" value="ELT95671.1"/>
    <property type="molecule type" value="Genomic_DNA"/>
</dbReference>
<reference evidence="7" key="3">
    <citation type="submission" date="2015-06" db="UniProtKB">
        <authorList>
            <consortium name="EnsemblMetazoa"/>
        </authorList>
    </citation>
    <scope>IDENTIFICATION</scope>
</reference>
<dbReference type="PANTHER" id="PTHR23507:SF1">
    <property type="entry name" value="FI18259P1-RELATED"/>
    <property type="match status" value="1"/>
</dbReference>
<keyword evidence="8" id="KW-1185">Reference proteome</keyword>
<evidence type="ECO:0000313" key="8">
    <source>
        <dbReference type="Proteomes" id="UP000014760"/>
    </source>
</evidence>
<organism evidence="6">
    <name type="scientific">Capitella teleta</name>
    <name type="common">Polychaete worm</name>
    <dbReference type="NCBI Taxonomy" id="283909"/>
    <lineage>
        <taxon>Eukaryota</taxon>
        <taxon>Metazoa</taxon>
        <taxon>Spiralia</taxon>
        <taxon>Lophotrochozoa</taxon>
        <taxon>Annelida</taxon>
        <taxon>Polychaeta</taxon>
        <taxon>Sedentaria</taxon>
        <taxon>Scolecida</taxon>
        <taxon>Capitellidae</taxon>
        <taxon>Capitella</taxon>
    </lineage>
</organism>
<evidence type="ECO:0000256" key="3">
    <source>
        <dbReference type="ARBA" id="ARBA00022989"/>
    </source>
</evidence>
<dbReference type="GO" id="GO:0016020">
    <property type="term" value="C:membrane"/>
    <property type="evidence" value="ECO:0007669"/>
    <property type="project" value="UniProtKB-SubCell"/>
</dbReference>
<feature type="transmembrane region" description="Helical" evidence="5">
    <location>
        <begin position="318"/>
        <end position="336"/>
    </location>
</feature>
<dbReference type="PANTHER" id="PTHR23507">
    <property type="entry name" value="ZGC:174356"/>
    <property type="match status" value="1"/>
</dbReference>
<gene>
    <name evidence="6" type="ORF">CAPTEDRAFT_197347</name>
</gene>
<evidence type="ECO:0008006" key="9">
    <source>
        <dbReference type="Google" id="ProtNLM"/>
    </source>
</evidence>
<dbReference type="HOGENOM" id="CLU_028365_1_1_1"/>
<feature type="transmembrane region" description="Helical" evidence="5">
    <location>
        <begin position="348"/>
        <end position="366"/>
    </location>
</feature>
<name>R7TW39_CAPTE</name>
<comment type="subcellular location">
    <subcellularLocation>
        <location evidence="1">Membrane</location>
        <topology evidence="1">Multi-pass membrane protein</topology>
    </subcellularLocation>
</comment>
<feature type="transmembrane region" description="Helical" evidence="5">
    <location>
        <begin position="441"/>
        <end position="461"/>
    </location>
</feature>
<evidence type="ECO:0000256" key="1">
    <source>
        <dbReference type="ARBA" id="ARBA00004141"/>
    </source>
</evidence>
<dbReference type="InterPro" id="IPR036259">
    <property type="entry name" value="MFS_trans_sf"/>
</dbReference>
<dbReference type="SUPFAM" id="SSF103473">
    <property type="entry name" value="MFS general substrate transporter"/>
    <property type="match status" value="1"/>
</dbReference>
<feature type="transmembrane region" description="Helical" evidence="5">
    <location>
        <begin position="128"/>
        <end position="147"/>
    </location>
</feature>
<accession>R7TW39</accession>
<protein>
    <recommendedName>
        <fullName evidence="9">Major facilitator superfamily (MFS) profile domain-containing protein</fullName>
    </recommendedName>
</protein>
<keyword evidence="3 5" id="KW-1133">Transmembrane helix</keyword>
<evidence type="ECO:0000256" key="4">
    <source>
        <dbReference type="ARBA" id="ARBA00023136"/>
    </source>
</evidence>
<evidence type="ECO:0000256" key="2">
    <source>
        <dbReference type="ARBA" id="ARBA00022692"/>
    </source>
</evidence>
<dbReference type="EMBL" id="AMQN01002384">
    <property type="status" value="NOT_ANNOTATED_CDS"/>
    <property type="molecule type" value="Genomic_DNA"/>
</dbReference>
<evidence type="ECO:0000313" key="7">
    <source>
        <dbReference type="EnsemblMetazoa" id="CapteP197347"/>
    </source>
</evidence>
<sequence length="510" mass="56511">MESEKSDLLARDKATSTRWRLAYPEPVLFFVGIGFFSFIPLNQEYLYMRYLGEIILEASEGNTSIDHGNLWDFNSEQVVEPIDAIQDDASAEAAAFSTQTALFRCIPPIFTTLFICKSTDSFGRKFGIYLPIFGGIIRSFCYLAVHLGNLSLYWLFLGEFLDGVLGENATVLGCCFAFIYDGANRESLAVRFVICNAILSSGSGLGNLIVGQLVYFSFTWGILFIMVCYLCALLYVSILLPESLPMSATKEFEWSLFARNYIQIYEVFTKPRTPPSNRTALKLLIVGILLGNVALRVYFDLETVYMQGSPFNLDPTQIGNVFAVVAVALAFVPPLWTRVLKCCLSDTVVAIVVIVGAVAGYVIQAFCTDLTQLVAGDYSNAYYNEPYRQLYISSSLFLSFRGWQLARSVQASFSCASSIGELLSIEIMLSIYAATVSIFPGTTHLVIAGVLCICVGILMIWESGSEKLRQTCDTQSALDPRHTSSFYGFLTTCLFPFSSYGHLDFGLIID</sequence>
<proteinExistence type="predicted"/>
<dbReference type="EnsemblMetazoa" id="CapteT197347">
    <property type="protein sequence ID" value="CapteP197347"/>
    <property type="gene ID" value="CapteG197347"/>
</dbReference>
<dbReference type="OrthoDB" id="6104307at2759"/>
<feature type="transmembrane region" description="Helical" evidence="5">
    <location>
        <begin position="280"/>
        <end position="298"/>
    </location>
</feature>
<dbReference type="Gene3D" id="1.20.1250.20">
    <property type="entry name" value="MFS general substrate transporter like domains"/>
    <property type="match status" value="1"/>
</dbReference>
<keyword evidence="4 5" id="KW-0472">Membrane</keyword>